<gene>
    <name evidence="2" type="ORF">AVDCRST_MAG64-2812</name>
</gene>
<dbReference type="EMBL" id="CADCUQ010000637">
    <property type="protein sequence ID" value="CAA9419897.1"/>
    <property type="molecule type" value="Genomic_DNA"/>
</dbReference>
<accession>A0A6J4PPD8</accession>
<organism evidence="2">
    <name type="scientific">uncultured Phycisphaerae bacterium</name>
    <dbReference type="NCBI Taxonomy" id="904963"/>
    <lineage>
        <taxon>Bacteria</taxon>
        <taxon>Pseudomonadati</taxon>
        <taxon>Planctomycetota</taxon>
        <taxon>Phycisphaerae</taxon>
        <taxon>environmental samples</taxon>
    </lineage>
</organism>
<feature type="region of interest" description="Disordered" evidence="1">
    <location>
        <begin position="1"/>
        <end position="29"/>
    </location>
</feature>
<proteinExistence type="predicted"/>
<sequence length="80" mass="8375">MACPRHPANSFKPRAVSARPARGTVGRCDARPTPAAARLGAAVRVNLMQHLTYGPHAARASAGVRVPRLPSGRRGAGRRG</sequence>
<protein>
    <submittedName>
        <fullName evidence="2">Uncharacterized protein</fullName>
    </submittedName>
</protein>
<feature type="region of interest" description="Disordered" evidence="1">
    <location>
        <begin position="57"/>
        <end position="80"/>
    </location>
</feature>
<name>A0A6J4PPD8_9BACT</name>
<dbReference type="AlphaFoldDB" id="A0A6J4PPD8"/>
<evidence type="ECO:0000313" key="2">
    <source>
        <dbReference type="EMBL" id="CAA9419897.1"/>
    </source>
</evidence>
<evidence type="ECO:0000256" key="1">
    <source>
        <dbReference type="SAM" id="MobiDB-lite"/>
    </source>
</evidence>
<reference evidence="2" key="1">
    <citation type="submission" date="2020-02" db="EMBL/GenBank/DDBJ databases">
        <authorList>
            <person name="Meier V. D."/>
        </authorList>
    </citation>
    <scope>NUCLEOTIDE SEQUENCE</scope>
    <source>
        <strain evidence="2">AVDCRST_MAG64</strain>
    </source>
</reference>